<evidence type="ECO:0000313" key="2">
    <source>
        <dbReference type="Proteomes" id="UP000201747"/>
    </source>
</evidence>
<sequence length="284" mass="32977">MGATRPGWERARVMVTVMTYPNPSEKYEETVCVAGVRLDGGEPRWIRLYPMRIRNVDEGWQFKKYDVIELDVQPHGSKDPRIESYRPDQSKLRVVDHVAAEGDWTRRRELLANLRGATTTCSLVAEASEAPMNAPARSLGMIRPTVSHVEVKPGQPWTPEQQRKIDAVSGQEVLFGTPMTPLEPMPFVVRYHYSCQEPACRGHDQKVLDWELGQAGRKWFRRYGDETIEKIRHKWERQMVASDRDLHFFIGNQHQHRRSFSVLGTWWPARRPEQISLFEPVPYT</sequence>
<evidence type="ECO:0000313" key="1">
    <source>
        <dbReference type="EMBL" id="AMS03202.1"/>
    </source>
</evidence>
<dbReference type="RefSeq" id="YP_009286088.1">
    <property type="nucleotide sequence ID" value="NC_031061.1"/>
</dbReference>
<dbReference type="GeneID" id="29065725"/>
<organism evidence="1 2">
    <name type="scientific">Gordonia phage Nymphadora</name>
    <dbReference type="NCBI Taxonomy" id="1821558"/>
    <lineage>
        <taxon>Viruses</taxon>
        <taxon>Duplodnaviria</taxon>
        <taxon>Heunggongvirae</taxon>
        <taxon>Uroviricota</taxon>
        <taxon>Caudoviricetes</taxon>
        <taxon>Nymbaxtervirinae</taxon>
        <taxon>Nymphadoravirus</taxon>
        <taxon>Nymphadoravirus nymphadora</taxon>
    </lineage>
</organism>
<name>A0A142KAR9_9CAUD</name>
<gene>
    <name evidence="1" type="primary">43</name>
    <name evidence="1" type="ORF">SEA_NYMPHADORA_43</name>
</gene>
<dbReference type="Proteomes" id="UP000201747">
    <property type="component" value="Segment"/>
</dbReference>
<proteinExistence type="predicted"/>
<accession>A0A142KAR9</accession>
<dbReference type="KEGG" id="vg:29065725"/>
<keyword evidence="2" id="KW-1185">Reference proteome</keyword>
<protein>
    <submittedName>
        <fullName evidence="1">Uncharacterized protein</fullName>
    </submittedName>
</protein>
<reference evidence="2" key="1">
    <citation type="submission" date="2016-03" db="EMBL/GenBank/DDBJ databases">
        <authorList>
            <person name="Ploux O."/>
        </authorList>
    </citation>
    <scope>NUCLEOTIDE SEQUENCE [LARGE SCALE GENOMIC DNA]</scope>
</reference>
<dbReference type="EMBL" id="KU963255">
    <property type="protein sequence ID" value="AMS03202.1"/>
    <property type="molecule type" value="Genomic_DNA"/>
</dbReference>